<sequence length="546" mass="57940">MTTKIPAITPATLRQWLHDGGELAILDAREEESFSASHLLHAANLPLSRLEVLAPALLPRPAVRLVLTDAGEGVAQRAAVRLADFGYTGVHVLEGGNGAWAAAGHPLYAGVHVPSKAFAEVVEHEWGTPWITARELADRRARGEKIALLDARPFEEHHNHTVPGSIFAPGAELPFRIADLVRDPDELVVVHCGGRTRSIIGAQALISAGLPNPVVSLKDGTMAWAMAGLDLAIGAEGRPPATVSPKARAFAEVAGARVAAEAGVRTVARSELEAWQAAGERTLYLFDVRTPAEYGEGHMPGSLSAPGGQLVQETDSFAAVLGARIVLVDDAGLGRARITAFWLKQLGFADVFVLDGGLGQGALETGPGTPRVLGLAGIEDEDIERVSPQRLLALLGDRGVEVIDLALSKAHKAGHVPGARFGIRARLADHLPEGAEALVLTSEDGTWARLAAADLRAAGVAGVPGRPRLLLLGGGNRAWAAAGQPLEKGIPHPLDTVDDVWFTPRERPGDTTSHMIDYLDWEVKLLSQLNRDPDNRFRLLRQPVAV</sequence>
<keyword evidence="3" id="KW-0808">Transferase</keyword>
<dbReference type="InterPro" id="IPR001763">
    <property type="entry name" value="Rhodanese-like_dom"/>
</dbReference>
<feature type="domain" description="Rhodanese" evidence="2">
    <location>
        <begin position="396"/>
        <end position="488"/>
    </location>
</feature>
<dbReference type="PROSITE" id="PS50206">
    <property type="entry name" value="RHODANESE_3"/>
    <property type="match status" value="4"/>
</dbReference>
<dbReference type="GO" id="GO:0016740">
    <property type="term" value="F:transferase activity"/>
    <property type="evidence" value="ECO:0007669"/>
    <property type="project" value="UniProtKB-KW"/>
</dbReference>
<dbReference type="OrthoDB" id="9789585at2"/>
<protein>
    <submittedName>
        <fullName evidence="3">Thiosulfate sulfurtransferase</fullName>
    </submittedName>
</protein>
<feature type="domain" description="Rhodanese" evidence="2">
    <location>
        <begin position="279"/>
        <end position="370"/>
    </location>
</feature>
<comment type="caution">
    <text evidence="3">The sequence shown here is derived from an EMBL/GenBank/DDBJ whole genome shotgun (WGS) entry which is preliminary data.</text>
</comment>
<dbReference type="PANTHER" id="PTHR43855">
    <property type="entry name" value="THIOSULFATE SULFURTRANSFERASE"/>
    <property type="match status" value="1"/>
</dbReference>
<dbReference type="SUPFAM" id="SSF52821">
    <property type="entry name" value="Rhodanese/Cell cycle control phosphatase"/>
    <property type="match status" value="4"/>
</dbReference>
<dbReference type="RefSeq" id="WP_109923344.1">
    <property type="nucleotide sequence ID" value="NZ_QGLF01000008.1"/>
</dbReference>
<dbReference type="AlphaFoldDB" id="A0A317DY93"/>
<accession>A0A317DY93</accession>
<evidence type="ECO:0000259" key="2">
    <source>
        <dbReference type="PROSITE" id="PS50206"/>
    </source>
</evidence>
<dbReference type="SMART" id="SM00450">
    <property type="entry name" value="RHOD"/>
    <property type="match status" value="4"/>
</dbReference>
<name>A0A317DY93_9PROT</name>
<dbReference type="Proteomes" id="UP000246077">
    <property type="component" value="Unassembled WGS sequence"/>
</dbReference>
<dbReference type="InterPro" id="IPR036873">
    <property type="entry name" value="Rhodanese-like_dom_sf"/>
</dbReference>
<dbReference type="EMBL" id="QGLF01000008">
    <property type="protein sequence ID" value="PWR17815.1"/>
    <property type="molecule type" value="Genomic_DNA"/>
</dbReference>
<dbReference type="Pfam" id="PF00581">
    <property type="entry name" value="Rhodanese"/>
    <property type="match status" value="3"/>
</dbReference>
<dbReference type="Gene3D" id="3.40.250.10">
    <property type="entry name" value="Rhodanese-like domain"/>
    <property type="match status" value="4"/>
</dbReference>
<reference evidence="4" key="1">
    <citation type="submission" date="2018-05" db="EMBL/GenBank/DDBJ databases">
        <title>Zavarzinia sp. HR-AS.</title>
        <authorList>
            <person name="Lee Y."/>
            <person name="Jeon C.O."/>
        </authorList>
    </citation>
    <scope>NUCLEOTIDE SEQUENCE [LARGE SCALE GENOMIC DNA]</scope>
    <source>
        <strain evidence="4">DSM 1231</strain>
    </source>
</reference>
<evidence type="ECO:0000313" key="3">
    <source>
        <dbReference type="EMBL" id="PWR17815.1"/>
    </source>
</evidence>
<dbReference type="PANTHER" id="PTHR43855:SF1">
    <property type="entry name" value="THIOSULFATE SULFURTRANSFERASE"/>
    <property type="match status" value="1"/>
</dbReference>
<dbReference type="InterPro" id="IPR051126">
    <property type="entry name" value="Thiosulfate_sulfurtransferase"/>
</dbReference>
<gene>
    <name evidence="3" type="ORF">DKG75_21990</name>
</gene>
<evidence type="ECO:0000313" key="4">
    <source>
        <dbReference type="Proteomes" id="UP000246077"/>
    </source>
</evidence>
<feature type="domain" description="Rhodanese" evidence="2">
    <location>
        <begin position="142"/>
        <end position="233"/>
    </location>
</feature>
<proteinExistence type="predicted"/>
<feature type="domain" description="Rhodanese" evidence="2">
    <location>
        <begin position="19"/>
        <end position="109"/>
    </location>
</feature>
<evidence type="ECO:0000256" key="1">
    <source>
        <dbReference type="ARBA" id="ARBA00022737"/>
    </source>
</evidence>
<keyword evidence="1" id="KW-0677">Repeat</keyword>
<organism evidence="3 4">
    <name type="scientific">Zavarzinia compransoris</name>
    <dbReference type="NCBI Taxonomy" id="1264899"/>
    <lineage>
        <taxon>Bacteria</taxon>
        <taxon>Pseudomonadati</taxon>
        <taxon>Pseudomonadota</taxon>
        <taxon>Alphaproteobacteria</taxon>
        <taxon>Rhodospirillales</taxon>
        <taxon>Zavarziniaceae</taxon>
        <taxon>Zavarzinia</taxon>
    </lineage>
</organism>
<keyword evidence="4" id="KW-1185">Reference proteome</keyword>